<dbReference type="SMART" id="SM00978">
    <property type="entry name" value="Tim44"/>
    <property type="match status" value="1"/>
</dbReference>
<dbReference type="Pfam" id="PF04142">
    <property type="entry name" value="Nuc_sug_transp"/>
    <property type="match status" value="2"/>
</dbReference>
<evidence type="ECO:0000256" key="5">
    <source>
        <dbReference type="ARBA" id="ARBA00022553"/>
    </source>
</evidence>
<evidence type="ECO:0000256" key="16">
    <source>
        <dbReference type="ARBA" id="ARBA00023136"/>
    </source>
</evidence>
<dbReference type="FunFam" id="3.10.450.240:FF:000001">
    <property type="entry name" value="Mitochondrial import inner membrane translocase subunit TIM44"/>
    <property type="match status" value="1"/>
</dbReference>
<evidence type="ECO:0000313" key="23">
    <source>
        <dbReference type="EMBL" id="CAD7276277.1"/>
    </source>
</evidence>
<keyword evidence="13 21" id="KW-1133">Transmembrane helix</keyword>
<dbReference type="Gene3D" id="3.10.450.240">
    <property type="match status" value="1"/>
</dbReference>
<evidence type="ECO:0000259" key="22">
    <source>
        <dbReference type="SMART" id="SM00978"/>
    </source>
</evidence>
<keyword evidence="11" id="KW-0653">Protein transport</keyword>
<feature type="domain" description="Tim44-like" evidence="22">
    <location>
        <begin position="275"/>
        <end position="424"/>
    </location>
</feature>
<dbReference type="EMBL" id="OA882627">
    <property type="protein sequence ID" value="CAD7276277.1"/>
    <property type="molecule type" value="Genomic_DNA"/>
</dbReference>
<dbReference type="GO" id="GO:0051087">
    <property type="term" value="F:protein-folding chaperone binding"/>
    <property type="evidence" value="ECO:0007669"/>
    <property type="project" value="TreeGrafter"/>
</dbReference>
<dbReference type="GO" id="GO:0005524">
    <property type="term" value="F:ATP binding"/>
    <property type="evidence" value="ECO:0007669"/>
    <property type="project" value="UniProtKB-KW"/>
</dbReference>
<proteinExistence type="inferred from homology"/>
<comment type="similarity">
    <text evidence="3">Belongs to the Tim44 family.</text>
</comment>
<keyword evidence="15" id="KW-0496">Mitochondrion</keyword>
<dbReference type="AlphaFoldDB" id="A0A7R9BKL3"/>
<feature type="coiled-coil region" evidence="20">
    <location>
        <begin position="60"/>
        <end position="96"/>
    </location>
</feature>
<evidence type="ECO:0000256" key="10">
    <source>
        <dbReference type="ARBA" id="ARBA00022840"/>
    </source>
</evidence>
<dbReference type="InterPro" id="IPR007379">
    <property type="entry name" value="Tim44-like_dom"/>
</dbReference>
<keyword evidence="8" id="KW-0547">Nucleotide-binding</keyword>
<evidence type="ECO:0000256" key="12">
    <source>
        <dbReference type="ARBA" id="ARBA00022946"/>
    </source>
</evidence>
<feature type="transmembrane region" description="Helical" evidence="21">
    <location>
        <begin position="533"/>
        <end position="554"/>
    </location>
</feature>
<dbReference type="PANTHER" id="PTHR10721:SF1">
    <property type="entry name" value="MITOCHONDRIAL IMPORT INNER MEMBRANE TRANSLOCASE SUBUNIT TIM44"/>
    <property type="match status" value="1"/>
</dbReference>
<feature type="transmembrane region" description="Helical" evidence="21">
    <location>
        <begin position="643"/>
        <end position="663"/>
    </location>
</feature>
<evidence type="ECO:0000256" key="21">
    <source>
        <dbReference type="SAM" id="Phobius"/>
    </source>
</evidence>
<feature type="transmembrane region" description="Helical" evidence="21">
    <location>
        <begin position="566"/>
        <end position="588"/>
    </location>
</feature>
<dbReference type="GO" id="GO:0005743">
    <property type="term" value="C:mitochondrial inner membrane"/>
    <property type="evidence" value="ECO:0007669"/>
    <property type="project" value="UniProtKB-SubCell"/>
</dbReference>
<evidence type="ECO:0000256" key="9">
    <source>
        <dbReference type="ARBA" id="ARBA00022792"/>
    </source>
</evidence>
<evidence type="ECO:0000256" key="6">
    <source>
        <dbReference type="ARBA" id="ARBA00022597"/>
    </source>
</evidence>
<dbReference type="EMBL" id="CAJPEX010000590">
    <property type="protein sequence ID" value="CAG0916429.1"/>
    <property type="molecule type" value="Genomic_DNA"/>
</dbReference>
<evidence type="ECO:0000256" key="8">
    <source>
        <dbReference type="ARBA" id="ARBA00022741"/>
    </source>
</evidence>
<keyword evidence="7 21" id="KW-0812">Transmembrane</keyword>
<keyword evidence="6" id="KW-0762">Sugar transport</keyword>
<comment type="function">
    <text evidence="17">Essential component of the PAM complex, a complex required for the translocation of transit peptide-containing proteins from the inner membrane into the mitochondrial matrix in an ATP-dependent manner. Recruits mitochondrial HSP70 to drive protein translocation into the matrix using ATP as an energy source.</text>
</comment>
<evidence type="ECO:0000256" key="3">
    <source>
        <dbReference type="ARBA" id="ARBA00009597"/>
    </source>
</evidence>
<dbReference type="PANTHER" id="PTHR10721">
    <property type="entry name" value="MITOCHONDRIAL IMPORT INNER MEMBRANE TRANSLOCASE SUBUNIT TIM44"/>
    <property type="match status" value="1"/>
</dbReference>
<keyword evidence="14" id="KW-0811">Translocation</keyword>
<evidence type="ECO:0000256" key="20">
    <source>
        <dbReference type="SAM" id="Coils"/>
    </source>
</evidence>
<protein>
    <recommendedName>
        <fullName evidence="19">Mitochondrial import inner membrane translocase subunit TIM44</fullName>
    </recommendedName>
</protein>
<feature type="transmembrane region" description="Helical" evidence="21">
    <location>
        <begin position="600"/>
        <end position="623"/>
    </location>
</feature>
<dbReference type="GO" id="GO:0015165">
    <property type="term" value="F:pyrimidine nucleotide-sugar transmembrane transporter activity"/>
    <property type="evidence" value="ECO:0007669"/>
    <property type="project" value="InterPro"/>
</dbReference>
<sequence length="727" mass="81871">MNALWVYGTLSVKRSCFRELLQSTQMHFNQVQQFAHQPPSKPPGFIGKLVDNIKQEYTKSREMKESLRKFREDAAKLEQSEALQKARKKFQTIEAETNKGSQVLRKGLSSVTEKLGETFEGVQKSELGKKFTEELGKTAKTAADSVSGAGEQLSKSSTFRTISQGVKAVKDEVESSAFARARMYQKPEQLRKREEAGDDTRVFEPNTEAMGVELHKDSRWYQSWENLKNNNPMYNKVLDWKVRYDESNNPLVRASRLLTDKVTDIMGNVFQKTDLSQTLTEICKMDPSFDKEEFLKQCEFEIIPNILEAIIQGELDILRDWCYEAPFNVISTPLKEAKKLGCTFHSKILDISHVDLVMGKLMEQGPVLVISFQSQQIMCLRDAVGNVVEGDLDKVLRVNYVWVLCRDQTVLNPKAAWKLLDLSAHSTQQLLHVRKVYEIMTSVASLRPTSLLDNVFPDASTLLCFMAYVGFFVLHGLLVTASRKGGTNYQYDPTIVVLLTESLKLLSSFVLFAAETSSVNNICSELWKARRVYFHYVIPAALYCLYNNLSFVNLANFDPTTYLLLLQFRIVVIGVTFQVLCSSIAGVYNEFLLKDASSEASLMIQNIFMYFNSILCNLLLLGFNGGLDSILATSRWTAVIDEPVVTCIVVNGAAMGLVTSFFLKNLNSILKVHASGVELSLLALFSYFLFGIPIDAYTVLAIALISLSSYLYAKYPVQNKATYSSLC</sequence>
<keyword evidence="4" id="KW-0813">Transport</keyword>
<dbReference type="Pfam" id="PF04280">
    <property type="entry name" value="Tim44"/>
    <property type="match status" value="1"/>
</dbReference>
<feature type="transmembrane region" description="Helical" evidence="21">
    <location>
        <begin position="459"/>
        <end position="481"/>
    </location>
</feature>
<gene>
    <name evidence="23" type="ORF">NMOB1V02_LOCUS4048</name>
</gene>
<keyword evidence="12" id="KW-0809">Transit peptide</keyword>
<evidence type="ECO:0000256" key="1">
    <source>
        <dbReference type="ARBA" id="ARBA00004141"/>
    </source>
</evidence>
<dbReference type="SUPFAM" id="SSF54427">
    <property type="entry name" value="NTF2-like"/>
    <property type="match status" value="1"/>
</dbReference>
<dbReference type="InterPro" id="IPR039544">
    <property type="entry name" value="Tim44-like"/>
</dbReference>
<accession>A0A7R9BKL3</accession>
<evidence type="ECO:0000313" key="24">
    <source>
        <dbReference type="Proteomes" id="UP000678499"/>
    </source>
</evidence>
<evidence type="ECO:0000256" key="4">
    <source>
        <dbReference type="ARBA" id="ARBA00022448"/>
    </source>
</evidence>
<evidence type="ECO:0000256" key="7">
    <source>
        <dbReference type="ARBA" id="ARBA00022692"/>
    </source>
</evidence>
<keyword evidence="5" id="KW-0597">Phosphoprotein</keyword>
<keyword evidence="24" id="KW-1185">Reference proteome</keyword>
<comment type="subunit">
    <text evidence="18">Probable component of the PAM complex at least composed of a mitochondrial HSP70 protein, GRPEL1 or GRPEL2, TIMM44, TIMM16/PAM16 and TIMM14/DNAJC19. The complex interacts with the TIMM23 component of the TIM23 complex. Interacts with SLC25A4/ANT1 and SLC25A5/ANT2; leading to inhibit the presequence translocase TIMM23, thereby promoting stabilization of PINK1.</text>
</comment>
<evidence type="ECO:0000256" key="13">
    <source>
        <dbReference type="ARBA" id="ARBA00022989"/>
    </source>
</evidence>
<evidence type="ECO:0000256" key="17">
    <source>
        <dbReference type="ARBA" id="ARBA00057148"/>
    </source>
</evidence>
<evidence type="ECO:0000256" key="11">
    <source>
        <dbReference type="ARBA" id="ARBA00022927"/>
    </source>
</evidence>
<keyword evidence="10" id="KW-0067">ATP-binding</keyword>
<keyword evidence="20" id="KW-0175">Coiled coil</keyword>
<dbReference type="OrthoDB" id="10265990at2759"/>
<keyword evidence="9" id="KW-0999">Mitochondrion inner membrane</keyword>
<keyword evidence="16 21" id="KW-0472">Membrane</keyword>
<evidence type="ECO:0000256" key="14">
    <source>
        <dbReference type="ARBA" id="ARBA00023010"/>
    </source>
</evidence>
<dbReference type="GO" id="GO:0030150">
    <property type="term" value="P:protein import into mitochondrial matrix"/>
    <property type="evidence" value="ECO:0007669"/>
    <property type="project" value="TreeGrafter"/>
</dbReference>
<dbReference type="InterPro" id="IPR007271">
    <property type="entry name" value="Nuc_sug_transpt"/>
</dbReference>
<dbReference type="GO" id="GO:0000139">
    <property type="term" value="C:Golgi membrane"/>
    <property type="evidence" value="ECO:0007669"/>
    <property type="project" value="InterPro"/>
</dbReference>
<evidence type="ECO:0000256" key="15">
    <source>
        <dbReference type="ARBA" id="ARBA00023128"/>
    </source>
</evidence>
<dbReference type="Proteomes" id="UP000678499">
    <property type="component" value="Unassembled WGS sequence"/>
</dbReference>
<dbReference type="InterPro" id="IPR032710">
    <property type="entry name" value="NTF2-like_dom_sf"/>
</dbReference>
<reference evidence="23" key="1">
    <citation type="submission" date="2020-11" db="EMBL/GenBank/DDBJ databases">
        <authorList>
            <person name="Tran Van P."/>
        </authorList>
    </citation>
    <scope>NUCLEOTIDE SEQUENCE</scope>
</reference>
<evidence type="ECO:0000256" key="2">
    <source>
        <dbReference type="ARBA" id="ARBA00004443"/>
    </source>
</evidence>
<name>A0A7R9BKL3_9CRUS</name>
<comment type="subcellular location">
    <subcellularLocation>
        <location evidence="1">Membrane</location>
        <topology evidence="1">Multi-pass membrane protein</topology>
    </subcellularLocation>
    <subcellularLocation>
        <location evidence="2">Mitochondrion inner membrane</location>
        <topology evidence="2">Peripheral membrane protein</topology>
        <orientation evidence="2">Matrix side</orientation>
    </subcellularLocation>
</comment>
<evidence type="ECO:0000256" key="19">
    <source>
        <dbReference type="ARBA" id="ARBA00074309"/>
    </source>
</evidence>
<organism evidence="23">
    <name type="scientific">Notodromas monacha</name>
    <dbReference type="NCBI Taxonomy" id="399045"/>
    <lineage>
        <taxon>Eukaryota</taxon>
        <taxon>Metazoa</taxon>
        <taxon>Ecdysozoa</taxon>
        <taxon>Arthropoda</taxon>
        <taxon>Crustacea</taxon>
        <taxon>Oligostraca</taxon>
        <taxon>Ostracoda</taxon>
        <taxon>Podocopa</taxon>
        <taxon>Podocopida</taxon>
        <taxon>Cypridocopina</taxon>
        <taxon>Cypridoidea</taxon>
        <taxon>Cyprididae</taxon>
        <taxon>Notodromas</taxon>
    </lineage>
</organism>
<evidence type="ECO:0000256" key="18">
    <source>
        <dbReference type="ARBA" id="ARBA00063163"/>
    </source>
</evidence>